<dbReference type="NCBIfam" id="TIGR00369">
    <property type="entry name" value="unchar_dom_1"/>
    <property type="match status" value="1"/>
</dbReference>
<accession>A0A4R2BI84</accession>
<gene>
    <name evidence="3" type="ORF">EV146_105402</name>
</gene>
<dbReference type="InterPro" id="IPR006683">
    <property type="entry name" value="Thioestr_dom"/>
</dbReference>
<protein>
    <submittedName>
        <fullName evidence="3">Uncharacterized protein (TIGR00369 family)</fullName>
    </submittedName>
</protein>
<evidence type="ECO:0000313" key="4">
    <source>
        <dbReference type="Proteomes" id="UP000295689"/>
    </source>
</evidence>
<evidence type="ECO:0000256" key="1">
    <source>
        <dbReference type="ARBA" id="ARBA00022801"/>
    </source>
</evidence>
<reference evidence="3 4" key="1">
    <citation type="journal article" date="2015" name="Stand. Genomic Sci.">
        <title>Genomic Encyclopedia of Bacterial and Archaeal Type Strains, Phase III: the genomes of soil and plant-associated and newly described type strains.</title>
        <authorList>
            <person name="Whitman W.B."/>
            <person name="Woyke T."/>
            <person name="Klenk H.P."/>
            <person name="Zhou Y."/>
            <person name="Lilburn T.G."/>
            <person name="Beck B.J."/>
            <person name="De Vos P."/>
            <person name="Vandamme P."/>
            <person name="Eisen J.A."/>
            <person name="Garrity G."/>
            <person name="Hugenholtz P."/>
            <person name="Kyrpides N.C."/>
        </authorList>
    </citation>
    <scope>NUCLEOTIDE SEQUENCE [LARGE SCALE GENOMIC DNA]</scope>
    <source>
        <strain evidence="3 4">CV53</strain>
    </source>
</reference>
<dbReference type="SUPFAM" id="SSF54637">
    <property type="entry name" value="Thioesterase/thiol ester dehydrase-isomerase"/>
    <property type="match status" value="1"/>
</dbReference>
<name>A0A4R2BI84_9BACI</name>
<keyword evidence="1" id="KW-0378">Hydrolase</keyword>
<feature type="domain" description="Thioesterase" evidence="2">
    <location>
        <begin position="73"/>
        <end position="148"/>
    </location>
</feature>
<dbReference type="InterPro" id="IPR029069">
    <property type="entry name" value="HotDog_dom_sf"/>
</dbReference>
<evidence type="ECO:0000259" key="2">
    <source>
        <dbReference type="Pfam" id="PF03061"/>
    </source>
</evidence>
<dbReference type="PANTHER" id="PTHR47260">
    <property type="entry name" value="UPF0644 PROTEIN PB2B4.06"/>
    <property type="match status" value="1"/>
</dbReference>
<comment type="caution">
    <text evidence="3">The sequence shown here is derived from an EMBL/GenBank/DDBJ whole genome shotgun (WGS) entry which is preliminary data.</text>
</comment>
<keyword evidence="4" id="KW-1185">Reference proteome</keyword>
<dbReference type="InterPro" id="IPR003736">
    <property type="entry name" value="PAAI_dom"/>
</dbReference>
<proteinExistence type="predicted"/>
<dbReference type="EMBL" id="SLVV01000005">
    <property type="protein sequence ID" value="TCN25739.1"/>
    <property type="molecule type" value="Genomic_DNA"/>
</dbReference>
<dbReference type="PANTHER" id="PTHR47260:SF3">
    <property type="entry name" value="THIOESTERASE FAMILY PROTEIN (AFU_ORTHOLOGUE AFUA_7G03960)"/>
    <property type="match status" value="1"/>
</dbReference>
<sequence>MKETELQQLLEECQTLAGEEDLEILKDLLTGVRNKLRDDGNYLGHILGMEGNLEGDTFELTLPLTSLVNNHLGILHGGITATVIDSAMGILANKMLPKGTAAVTTQLNIHYIAPGTGRCLNCSARVVHRGTKTMVMEADIRRDDGTKIAHATGSFFIVKK</sequence>
<dbReference type="GO" id="GO:0016289">
    <property type="term" value="F:acyl-CoA hydrolase activity"/>
    <property type="evidence" value="ECO:0007669"/>
    <property type="project" value="UniProtKB-ARBA"/>
</dbReference>
<dbReference type="AlphaFoldDB" id="A0A4R2BI84"/>
<dbReference type="Pfam" id="PF03061">
    <property type="entry name" value="4HBT"/>
    <property type="match status" value="1"/>
</dbReference>
<dbReference type="Proteomes" id="UP000295689">
    <property type="component" value="Unassembled WGS sequence"/>
</dbReference>
<organism evidence="3 4">
    <name type="scientific">Mesobacillus foraminis</name>
    <dbReference type="NCBI Taxonomy" id="279826"/>
    <lineage>
        <taxon>Bacteria</taxon>
        <taxon>Bacillati</taxon>
        <taxon>Bacillota</taxon>
        <taxon>Bacilli</taxon>
        <taxon>Bacillales</taxon>
        <taxon>Bacillaceae</taxon>
        <taxon>Mesobacillus</taxon>
    </lineage>
</organism>
<dbReference type="Gene3D" id="3.10.129.10">
    <property type="entry name" value="Hotdog Thioesterase"/>
    <property type="match status" value="1"/>
</dbReference>
<dbReference type="InterPro" id="IPR052061">
    <property type="entry name" value="PTE-AB_protein"/>
</dbReference>
<dbReference type="CDD" id="cd03443">
    <property type="entry name" value="PaaI_thioesterase"/>
    <property type="match status" value="1"/>
</dbReference>
<dbReference type="RefSeq" id="WP_132005774.1">
    <property type="nucleotide sequence ID" value="NZ_JABUHM010000003.1"/>
</dbReference>
<evidence type="ECO:0000313" key="3">
    <source>
        <dbReference type="EMBL" id="TCN25739.1"/>
    </source>
</evidence>